<name>A0A2N6VP73_9MICO</name>
<dbReference type="AlphaFoldDB" id="A0A2N6VP73"/>
<evidence type="ECO:0000256" key="1">
    <source>
        <dbReference type="ARBA" id="ARBA00022729"/>
    </source>
</evidence>
<organism evidence="4 5">
    <name type="scientific">Brevibacterium paucivorans</name>
    <dbReference type="NCBI Taxonomy" id="170994"/>
    <lineage>
        <taxon>Bacteria</taxon>
        <taxon>Bacillati</taxon>
        <taxon>Actinomycetota</taxon>
        <taxon>Actinomycetes</taxon>
        <taxon>Micrococcales</taxon>
        <taxon>Brevibacteriaceae</taxon>
        <taxon>Brevibacterium</taxon>
    </lineage>
</organism>
<dbReference type="OrthoDB" id="366726at2"/>
<dbReference type="Gene3D" id="3.40.190.10">
    <property type="entry name" value="Periplasmic binding protein-like II"/>
    <property type="match status" value="2"/>
</dbReference>
<dbReference type="EMBL" id="PNHK01000002">
    <property type="protein sequence ID" value="PMD05818.1"/>
    <property type="molecule type" value="Genomic_DNA"/>
</dbReference>
<proteinExistence type="predicted"/>
<dbReference type="Pfam" id="PF13416">
    <property type="entry name" value="SBP_bac_8"/>
    <property type="match status" value="1"/>
</dbReference>
<dbReference type="CDD" id="cd13547">
    <property type="entry name" value="PBP2_Fbp_like_2"/>
    <property type="match status" value="1"/>
</dbReference>
<dbReference type="PIRSF" id="PIRSF002825">
    <property type="entry name" value="CfbpA"/>
    <property type="match status" value="1"/>
</dbReference>
<evidence type="ECO:0000256" key="2">
    <source>
        <dbReference type="PIRSR" id="PIRSR002825-1"/>
    </source>
</evidence>
<evidence type="ECO:0000256" key="3">
    <source>
        <dbReference type="SAM" id="MobiDB-lite"/>
    </source>
</evidence>
<keyword evidence="2" id="KW-0479">Metal-binding</keyword>
<accession>A0A2N6VP73</accession>
<evidence type="ECO:0000313" key="5">
    <source>
        <dbReference type="Proteomes" id="UP000235598"/>
    </source>
</evidence>
<feature type="region of interest" description="Disordered" evidence="3">
    <location>
        <begin position="1"/>
        <end position="23"/>
    </location>
</feature>
<protein>
    <submittedName>
        <fullName evidence="4">ABC transporter substrate-binding protein</fullName>
    </submittedName>
</protein>
<dbReference type="InterPro" id="IPR006059">
    <property type="entry name" value="SBP"/>
</dbReference>
<dbReference type="PANTHER" id="PTHR30006">
    <property type="entry name" value="THIAMINE-BINDING PERIPLASMIC PROTEIN-RELATED"/>
    <property type="match status" value="1"/>
</dbReference>
<keyword evidence="1" id="KW-0732">Signal</keyword>
<dbReference type="GO" id="GO:0046872">
    <property type="term" value="F:metal ion binding"/>
    <property type="evidence" value="ECO:0007669"/>
    <property type="project" value="UniProtKB-KW"/>
</dbReference>
<dbReference type="Proteomes" id="UP000235598">
    <property type="component" value="Unassembled WGS sequence"/>
</dbReference>
<reference evidence="4 5" key="1">
    <citation type="submission" date="2017-09" db="EMBL/GenBank/DDBJ databases">
        <title>Bacterial strain isolated from the female urinary microbiota.</title>
        <authorList>
            <person name="Thomas-White K."/>
            <person name="Kumar N."/>
            <person name="Forster S."/>
            <person name="Putonti C."/>
            <person name="Lawley T."/>
            <person name="Wolfe A.J."/>
        </authorList>
    </citation>
    <scope>NUCLEOTIDE SEQUENCE [LARGE SCALE GENOMIC DNA]</scope>
    <source>
        <strain evidence="4 5">UMB1301</strain>
    </source>
</reference>
<sequence length="322" mass="34525">MFTACDVSDAGNGGDKAEGSGEINLYTSEPEAKINEVIDAFNKENPDIQVKVFRAGTGELKTRIASEKKSGKIGADVLLAADVPTFEGFKSEDELIKLDNVETDGIEKEQVDADGYYVGTRIIPTVIAYNKDKVKEAPKSWAELTDPKFKEQIAMPNPDVSGAAAFNTALWLDQPELGEDWLKKLGENKPKVLESNGPVAQAVADGSSPLGVVVDYPVRDLADKGSPVAVSYPSDGVPYVNQPAGVFKDSENPDAAQAFVSFLVSKEGQELAVKQNYVPIRSDAGAPEGAPALTDINLIQPDYAKVKEQQDGAVEKFKEIMG</sequence>
<dbReference type="SUPFAM" id="SSF53850">
    <property type="entry name" value="Periplasmic binding protein-like II"/>
    <property type="match status" value="1"/>
</dbReference>
<dbReference type="InterPro" id="IPR026045">
    <property type="entry name" value="Ferric-bd"/>
</dbReference>
<comment type="caution">
    <text evidence="4">The sequence shown here is derived from an EMBL/GenBank/DDBJ whole genome shotgun (WGS) entry which is preliminary data.</text>
</comment>
<keyword evidence="2" id="KW-0408">Iron</keyword>
<gene>
    <name evidence="4" type="ORF">CJ199_05710</name>
</gene>
<feature type="binding site" evidence="2">
    <location>
        <position position="216"/>
    </location>
    <ligand>
        <name>Fe cation</name>
        <dbReference type="ChEBI" id="CHEBI:24875"/>
    </ligand>
</feature>
<evidence type="ECO:0000313" key="4">
    <source>
        <dbReference type="EMBL" id="PMD05818.1"/>
    </source>
</evidence>